<evidence type="ECO:0000313" key="2">
    <source>
        <dbReference type="EMBL" id="RBI85767.1"/>
    </source>
</evidence>
<dbReference type="AlphaFoldDB" id="A0A365UBT2"/>
<evidence type="ECO:0000313" key="3">
    <source>
        <dbReference type="Proteomes" id="UP000253370"/>
    </source>
</evidence>
<dbReference type="OrthoDB" id="8326226at2"/>
<dbReference type="Proteomes" id="UP000253370">
    <property type="component" value="Unassembled WGS sequence"/>
</dbReference>
<organism evidence="2 3">
    <name type="scientific">Rhodosalinus halophilus</name>
    <dbReference type="NCBI Taxonomy" id="2259333"/>
    <lineage>
        <taxon>Bacteria</taxon>
        <taxon>Pseudomonadati</taxon>
        <taxon>Pseudomonadota</taxon>
        <taxon>Alphaproteobacteria</taxon>
        <taxon>Rhodobacterales</taxon>
        <taxon>Paracoccaceae</taxon>
        <taxon>Rhodosalinus</taxon>
    </lineage>
</organism>
<proteinExistence type="predicted"/>
<dbReference type="GO" id="GO:0006109">
    <property type="term" value="P:regulation of carbohydrate metabolic process"/>
    <property type="evidence" value="ECO:0007669"/>
    <property type="project" value="InterPro"/>
</dbReference>
<reference evidence="2 3" key="1">
    <citation type="submission" date="2018-07" db="EMBL/GenBank/DDBJ databases">
        <title>Rhodosalinus sp. strain E84T genomic sequence and assembly.</title>
        <authorList>
            <person name="Liu Z.-W."/>
            <person name="Lu D.-C."/>
        </authorList>
    </citation>
    <scope>NUCLEOTIDE SEQUENCE [LARGE SCALE GENOMIC DNA]</scope>
    <source>
        <strain evidence="2 3">E84</strain>
    </source>
</reference>
<dbReference type="InterPro" id="IPR027417">
    <property type="entry name" value="P-loop_NTPase"/>
</dbReference>
<keyword evidence="2" id="KW-0808">Transferase</keyword>
<gene>
    <name evidence="2" type="ORF">DRV85_08555</name>
</gene>
<dbReference type="InterPro" id="IPR011104">
    <property type="entry name" value="Hpr_kin/Pase_C"/>
</dbReference>
<keyword evidence="2" id="KW-0418">Kinase</keyword>
<dbReference type="SUPFAM" id="SSF53795">
    <property type="entry name" value="PEP carboxykinase-like"/>
    <property type="match status" value="1"/>
</dbReference>
<accession>A0A365UBT2</accession>
<sequence>MPPEPAPDHGAVAQEETLHASAVAAEGRAVLILGPSGSGKSSLALELLALGAQLVGDDRVRLRRMGGALIAEPPRRAGGLIEARGVGLLHAPRAGPAPVALAVDLARQERERLPPRRMARFLGIAVPVLHDPATRAFPAAILQYLRCGRFA</sequence>
<dbReference type="Gene3D" id="3.40.50.300">
    <property type="entry name" value="P-loop containing nucleotide triphosphate hydrolases"/>
    <property type="match status" value="1"/>
</dbReference>
<feature type="domain" description="HPr kinase/phosphorylase C-terminal" evidence="1">
    <location>
        <begin position="12"/>
        <end position="90"/>
    </location>
</feature>
<comment type="caution">
    <text evidence="2">The sequence shown here is derived from an EMBL/GenBank/DDBJ whole genome shotgun (WGS) entry which is preliminary data.</text>
</comment>
<dbReference type="Pfam" id="PF07475">
    <property type="entry name" value="Hpr_kinase_C"/>
    <property type="match status" value="1"/>
</dbReference>
<protein>
    <submittedName>
        <fullName evidence="2">Serine kinase</fullName>
    </submittedName>
</protein>
<keyword evidence="3" id="KW-1185">Reference proteome</keyword>
<dbReference type="EMBL" id="QNTQ01000006">
    <property type="protein sequence ID" value="RBI85767.1"/>
    <property type="molecule type" value="Genomic_DNA"/>
</dbReference>
<evidence type="ECO:0000259" key="1">
    <source>
        <dbReference type="Pfam" id="PF07475"/>
    </source>
</evidence>
<dbReference type="GO" id="GO:0005524">
    <property type="term" value="F:ATP binding"/>
    <property type="evidence" value="ECO:0007669"/>
    <property type="project" value="InterPro"/>
</dbReference>
<dbReference type="GO" id="GO:0000155">
    <property type="term" value="F:phosphorelay sensor kinase activity"/>
    <property type="evidence" value="ECO:0007669"/>
    <property type="project" value="InterPro"/>
</dbReference>
<name>A0A365UBT2_9RHOB</name>